<protein>
    <recommendedName>
        <fullName evidence="4">Hydrolase</fullName>
    </recommendedName>
</protein>
<evidence type="ECO:0000313" key="3">
    <source>
        <dbReference type="Proteomes" id="UP000196102"/>
    </source>
</evidence>
<name>A0A1Z8B7I8_9FLAO</name>
<dbReference type="RefSeq" id="WP_303686066.1">
    <property type="nucleotide sequence ID" value="NZ_CAJXYO010000021.1"/>
</dbReference>
<dbReference type="EMBL" id="MAAX01000064">
    <property type="protein sequence ID" value="OUS18562.1"/>
    <property type="molecule type" value="Genomic_DNA"/>
</dbReference>
<evidence type="ECO:0000313" key="2">
    <source>
        <dbReference type="EMBL" id="OUS18562.1"/>
    </source>
</evidence>
<organism evidence="2 3">
    <name type="scientific">Nonlabens dokdonensis</name>
    <dbReference type="NCBI Taxonomy" id="328515"/>
    <lineage>
        <taxon>Bacteria</taxon>
        <taxon>Pseudomonadati</taxon>
        <taxon>Bacteroidota</taxon>
        <taxon>Flavobacteriia</taxon>
        <taxon>Flavobacteriales</taxon>
        <taxon>Flavobacteriaceae</taxon>
        <taxon>Nonlabens</taxon>
    </lineage>
</organism>
<sequence length="170" mass="19981">MKRSFYLYLFIFAALTALVIYVNGRRYHEKLENQVEVLRKQLYETDQARKDALSVEVKADYENSVFSLKGNPEAENYLFALGLDSFEVERIVKDELLELNIKDGGNPLIPYEGKGRGFTINDTKFINHKWVLANFTDNDRWGEILIRYDINENKEVEMETIKALLFDRDR</sequence>
<feature type="transmembrane region" description="Helical" evidence="1">
    <location>
        <begin position="6"/>
        <end position="24"/>
    </location>
</feature>
<accession>A0A1Z8B7I8</accession>
<evidence type="ECO:0000256" key="1">
    <source>
        <dbReference type="SAM" id="Phobius"/>
    </source>
</evidence>
<evidence type="ECO:0008006" key="4">
    <source>
        <dbReference type="Google" id="ProtNLM"/>
    </source>
</evidence>
<comment type="caution">
    <text evidence="2">The sequence shown here is derived from an EMBL/GenBank/DDBJ whole genome shotgun (WGS) entry which is preliminary data.</text>
</comment>
<keyword evidence="1" id="KW-0472">Membrane</keyword>
<keyword evidence="1" id="KW-0812">Transmembrane</keyword>
<proteinExistence type="predicted"/>
<gene>
    <name evidence="2" type="ORF">A9Q93_03860</name>
</gene>
<reference evidence="3" key="1">
    <citation type="journal article" date="2017" name="Proc. Natl. Acad. Sci. U.S.A.">
        <title>Simulation of Deepwater Horizon oil plume reveals substrate specialization within a complex community of hydrocarbon-degraders.</title>
        <authorList>
            <person name="Hu P."/>
            <person name="Dubinsky E.A."/>
            <person name="Probst A.J."/>
            <person name="Wang J."/>
            <person name="Sieber C.M.K."/>
            <person name="Tom L.M."/>
            <person name="Gardinali P."/>
            <person name="Banfield J.F."/>
            <person name="Atlas R.M."/>
            <person name="Andersen G.L."/>
        </authorList>
    </citation>
    <scope>NUCLEOTIDE SEQUENCE [LARGE SCALE GENOMIC DNA]</scope>
</reference>
<keyword evidence="1" id="KW-1133">Transmembrane helix</keyword>
<dbReference type="AlphaFoldDB" id="A0A1Z8B7I8"/>
<dbReference type="Proteomes" id="UP000196102">
    <property type="component" value="Unassembled WGS sequence"/>
</dbReference>